<accession>A0A6C0E919</accession>
<reference evidence="2" key="1">
    <citation type="journal article" date="2020" name="Nature">
        <title>Giant virus diversity and host interactions through global metagenomics.</title>
        <authorList>
            <person name="Schulz F."/>
            <person name="Roux S."/>
            <person name="Paez-Espino D."/>
            <person name="Jungbluth S."/>
            <person name="Walsh D.A."/>
            <person name="Denef V.J."/>
            <person name="McMahon K.D."/>
            <person name="Konstantinidis K.T."/>
            <person name="Eloe-Fadrosh E.A."/>
            <person name="Kyrpides N.C."/>
            <person name="Woyke T."/>
        </authorList>
    </citation>
    <scope>NUCLEOTIDE SEQUENCE</scope>
    <source>
        <strain evidence="2">GVMAG-M-3300023179-27</strain>
    </source>
</reference>
<feature type="compositionally biased region" description="Basic and acidic residues" evidence="1">
    <location>
        <begin position="468"/>
        <end position="491"/>
    </location>
</feature>
<feature type="compositionally biased region" description="Basic residues" evidence="1">
    <location>
        <begin position="573"/>
        <end position="584"/>
    </location>
</feature>
<feature type="region of interest" description="Disordered" evidence="1">
    <location>
        <begin position="468"/>
        <end position="613"/>
    </location>
</feature>
<protein>
    <submittedName>
        <fullName evidence="2">Uncharacterized protein</fullName>
    </submittedName>
</protein>
<feature type="compositionally biased region" description="Low complexity" evidence="1">
    <location>
        <begin position="585"/>
        <end position="599"/>
    </location>
</feature>
<evidence type="ECO:0000313" key="2">
    <source>
        <dbReference type="EMBL" id="QHT25594.1"/>
    </source>
</evidence>
<feature type="region of interest" description="Disordered" evidence="1">
    <location>
        <begin position="425"/>
        <end position="453"/>
    </location>
</feature>
<dbReference type="EMBL" id="MN739773">
    <property type="protein sequence ID" value="QHT25594.1"/>
    <property type="molecule type" value="Genomic_DNA"/>
</dbReference>
<organism evidence="2">
    <name type="scientific">viral metagenome</name>
    <dbReference type="NCBI Taxonomy" id="1070528"/>
    <lineage>
        <taxon>unclassified sequences</taxon>
        <taxon>metagenomes</taxon>
        <taxon>organismal metagenomes</taxon>
    </lineage>
</organism>
<feature type="compositionally biased region" description="Basic residues" evidence="1">
    <location>
        <begin position="437"/>
        <end position="450"/>
    </location>
</feature>
<dbReference type="AlphaFoldDB" id="A0A6C0E919"/>
<evidence type="ECO:0000256" key="1">
    <source>
        <dbReference type="SAM" id="MobiDB-lite"/>
    </source>
</evidence>
<name>A0A6C0E919_9ZZZZ</name>
<proteinExistence type="predicted"/>
<feature type="compositionally biased region" description="Basic and acidic residues" evidence="1">
    <location>
        <begin position="506"/>
        <end position="534"/>
    </location>
</feature>
<sequence>MKQNNYDDLDFCLNTLYDFYYNENSDQCYKFEPIIRQNIKLEDLKKHKDFDYKSIFENAKFDYIGKYNDKYYFKRTSKQSTYACNVIIGSYTISQFGGDVFDNPNLMSNNALTNMAMMYMTSEIVANKKNRHLLLPLMHFDIDRDDLFKLLPEFEKHNTVSEKVKLAKFYVIISEHYFKMMPLSEFIDKNINTFTTEHWKVLIFQVLHTISILNDRFTNFRHNRLNIDSLFVYLRNENEKPREYKLGTQLFNVPDMGFDVKLSDYEKMTTDDYIVKNSHIKKSFADNPYYDMHYFLNSLYLFLKVKLDTNSIVEINSDLMKFINEVIPEQFLYSNTLNFTGLDEIKYNSSISNIVLPSHVIKKNTFFKNFINSNAMDLSVSSFDNAKSAKLSEMNGGSEHSISLTELSDGHNRLIAKNISLNKKSKQYYRSMPSRDTKKKNSKKLKKSRSSRVNVNIPGLDIFESAEKKYSKEEEKRSAQRSKREQNREESSSEENAETFNINTEEIEKMREDSSSDNDSDNKKKSEKKSEKKSSSSSTTEDNDGQEETDKKSSSSSSISITETEESEQSGGKSRHSSHRKSRAHSSTSSISETSVASRHSTNKNDKFANVPEGYSDVVPEHLAQQYLSNMGNGVQPHEEMPFGQMPNMQQPQAFGAGSVADVNKLMGYPPMPSNLAQIAQQATQQMPTGMPQIPSLGLGGMNNSNPMAQFMGQQPQMNMMPQMGMPQMGMSQMGMPQMPQMGMMSGGGNSTGSEHKQKKYVLKKNNKDFFF</sequence>